<proteinExistence type="predicted"/>
<feature type="compositionally biased region" description="Polar residues" evidence="2">
    <location>
        <begin position="90"/>
        <end position="107"/>
    </location>
</feature>
<keyword evidence="1" id="KW-0479">Metal-binding</keyword>
<feature type="compositionally biased region" description="Basic and acidic residues" evidence="2">
    <location>
        <begin position="133"/>
        <end position="146"/>
    </location>
</feature>
<dbReference type="InterPro" id="IPR036875">
    <property type="entry name" value="Znf_CCHC_sf"/>
</dbReference>
<dbReference type="SUPFAM" id="SSF57756">
    <property type="entry name" value="Retrovirus zinc finger-like domains"/>
    <property type="match status" value="1"/>
</dbReference>
<accession>A0A8S3UGU2</accession>
<name>A0A8S3UGU2_MYTED</name>
<dbReference type="Proteomes" id="UP000683360">
    <property type="component" value="Unassembled WGS sequence"/>
</dbReference>
<gene>
    <name evidence="4" type="ORF">MEDL_54105</name>
</gene>
<feature type="compositionally biased region" description="Polar residues" evidence="2">
    <location>
        <begin position="57"/>
        <end position="70"/>
    </location>
</feature>
<feature type="compositionally biased region" description="Basic and acidic residues" evidence="2">
    <location>
        <begin position="153"/>
        <end position="171"/>
    </location>
</feature>
<feature type="compositionally biased region" description="Low complexity" evidence="2">
    <location>
        <begin position="199"/>
        <end position="208"/>
    </location>
</feature>
<reference evidence="4" key="1">
    <citation type="submission" date="2021-03" db="EMBL/GenBank/DDBJ databases">
        <authorList>
            <person name="Bekaert M."/>
        </authorList>
    </citation>
    <scope>NUCLEOTIDE SEQUENCE</scope>
</reference>
<dbReference type="GO" id="GO:0003676">
    <property type="term" value="F:nucleic acid binding"/>
    <property type="evidence" value="ECO:0007669"/>
    <property type="project" value="InterPro"/>
</dbReference>
<dbReference type="AlphaFoldDB" id="A0A8S3UGU2"/>
<comment type="caution">
    <text evidence="4">The sequence shown here is derived from an EMBL/GenBank/DDBJ whole genome shotgun (WGS) entry which is preliminary data.</text>
</comment>
<dbReference type="InterPro" id="IPR001878">
    <property type="entry name" value="Znf_CCHC"/>
</dbReference>
<keyword evidence="1" id="KW-0863">Zinc-finger</keyword>
<evidence type="ECO:0000259" key="3">
    <source>
        <dbReference type="PROSITE" id="PS50158"/>
    </source>
</evidence>
<feature type="region of interest" description="Disordered" evidence="2">
    <location>
        <begin position="43"/>
        <end position="208"/>
    </location>
</feature>
<dbReference type="GO" id="GO:0008270">
    <property type="term" value="F:zinc ion binding"/>
    <property type="evidence" value="ECO:0007669"/>
    <property type="project" value="UniProtKB-KW"/>
</dbReference>
<feature type="region of interest" description="Disordered" evidence="2">
    <location>
        <begin position="1"/>
        <end position="29"/>
    </location>
</feature>
<feature type="compositionally biased region" description="Basic and acidic residues" evidence="2">
    <location>
        <begin position="46"/>
        <end position="56"/>
    </location>
</feature>
<evidence type="ECO:0000313" key="4">
    <source>
        <dbReference type="EMBL" id="CAG2241897.1"/>
    </source>
</evidence>
<keyword evidence="5" id="KW-1185">Reference proteome</keyword>
<dbReference type="EMBL" id="CAJPWZ010002603">
    <property type="protein sequence ID" value="CAG2241897.1"/>
    <property type="molecule type" value="Genomic_DNA"/>
</dbReference>
<dbReference type="PROSITE" id="PS50158">
    <property type="entry name" value="ZF_CCHC"/>
    <property type="match status" value="1"/>
</dbReference>
<sequence length="208" mass="24268">MVTENDGYDSYQYESNSQDGDNCRNEPKRRWEQKDYCFKCGRYGHKSTECYNDKDVPNTNNTYDNGNSDQENPKPYDISQYAEVDDQHIDSSYTHSKVCSFDTGTRNRYTDKRKRTNGKQEYRKKDKTKVGKKKTEEKMEDKDKTKSSKTTHKKGEIHSDKTKKDEPKTDSKTTLANKRARNSTGDGKKQEHTQKKTKVQTPTTQTLK</sequence>
<protein>
    <recommendedName>
        <fullName evidence="3">CCHC-type domain-containing protein</fullName>
    </recommendedName>
</protein>
<organism evidence="4 5">
    <name type="scientific">Mytilus edulis</name>
    <name type="common">Blue mussel</name>
    <dbReference type="NCBI Taxonomy" id="6550"/>
    <lineage>
        <taxon>Eukaryota</taxon>
        <taxon>Metazoa</taxon>
        <taxon>Spiralia</taxon>
        <taxon>Lophotrochozoa</taxon>
        <taxon>Mollusca</taxon>
        <taxon>Bivalvia</taxon>
        <taxon>Autobranchia</taxon>
        <taxon>Pteriomorphia</taxon>
        <taxon>Mytilida</taxon>
        <taxon>Mytiloidea</taxon>
        <taxon>Mytilidae</taxon>
        <taxon>Mytilinae</taxon>
        <taxon>Mytilus</taxon>
    </lineage>
</organism>
<evidence type="ECO:0000313" key="5">
    <source>
        <dbReference type="Proteomes" id="UP000683360"/>
    </source>
</evidence>
<keyword evidence="1" id="KW-0862">Zinc</keyword>
<feature type="domain" description="CCHC-type" evidence="3">
    <location>
        <begin position="37"/>
        <end position="50"/>
    </location>
</feature>
<dbReference type="OrthoDB" id="8026949at2759"/>
<evidence type="ECO:0000256" key="1">
    <source>
        <dbReference type="PROSITE-ProRule" id="PRU00047"/>
    </source>
</evidence>
<evidence type="ECO:0000256" key="2">
    <source>
        <dbReference type="SAM" id="MobiDB-lite"/>
    </source>
</evidence>